<feature type="domain" description="Ion transport" evidence="18">
    <location>
        <begin position="1282"/>
        <end position="1557"/>
    </location>
</feature>
<dbReference type="GO" id="GO:0005891">
    <property type="term" value="C:voltage-gated calcium channel complex"/>
    <property type="evidence" value="ECO:0007669"/>
    <property type="project" value="TreeGrafter"/>
</dbReference>
<feature type="transmembrane region" description="Helical" evidence="17">
    <location>
        <begin position="1526"/>
        <end position="1548"/>
    </location>
</feature>
<dbReference type="PANTHER" id="PTHR45628">
    <property type="entry name" value="VOLTAGE-DEPENDENT CALCIUM CHANNEL TYPE A SUBUNIT ALPHA-1"/>
    <property type="match status" value="1"/>
</dbReference>
<keyword evidence="12" id="KW-0325">Glycoprotein</keyword>
<feature type="compositionally biased region" description="Basic and acidic residues" evidence="16">
    <location>
        <begin position="469"/>
        <end position="486"/>
    </location>
</feature>
<feature type="transmembrane region" description="Helical" evidence="17">
    <location>
        <begin position="1635"/>
        <end position="1657"/>
    </location>
</feature>
<feature type="compositionally biased region" description="Basic and acidic residues" evidence="16">
    <location>
        <begin position="2197"/>
        <end position="2206"/>
    </location>
</feature>
<dbReference type="FunFam" id="1.10.287.70:FF:000118">
    <property type="entry name" value="Calcium channel subunit Cch1"/>
    <property type="match status" value="1"/>
</dbReference>
<keyword evidence="7" id="KW-0106">Calcium</keyword>
<dbReference type="InParanoid" id="A3GFK3"/>
<feature type="transmembrane region" description="Helical" evidence="17">
    <location>
        <begin position="587"/>
        <end position="606"/>
    </location>
</feature>
<dbReference type="InterPro" id="IPR027359">
    <property type="entry name" value="Volt_channel_dom_sf"/>
</dbReference>
<evidence type="ECO:0000256" key="2">
    <source>
        <dbReference type="ARBA" id="ARBA00022448"/>
    </source>
</evidence>
<evidence type="ECO:0000256" key="10">
    <source>
        <dbReference type="ARBA" id="ARBA00023065"/>
    </source>
</evidence>
<feature type="transmembrane region" description="Helical" evidence="17">
    <location>
        <begin position="1415"/>
        <end position="1438"/>
    </location>
</feature>
<reference evidence="19 20" key="1">
    <citation type="journal article" date="2007" name="Nat. Biotechnol.">
        <title>Genome sequence of the lignocellulose-bioconverting and xylose-fermenting yeast Pichia stipitis.</title>
        <authorList>
            <person name="Jeffries T.W."/>
            <person name="Grigoriev I.V."/>
            <person name="Grimwood J."/>
            <person name="Laplaza J.M."/>
            <person name="Aerts A."/>
            <person name="Salamov A."/>
            <person name="Schmutz J."/>
            <person name="Lindquist E."/>
            <person name="Dehal P."/>
            <person name="Shapiro H."/>
            <person name="Jin Y.S."/>
            <person name="Passoth V."/>
            <person name="Richardson P.M."/>
        </authorList>
    </citation>
    <scope>NUCLEOTIDE SEQUENCE [LARGE SCALE GENOMIC DNA]</scope>
    <source>
        <strain evidence="20">ATCC 58785 / CBS 6054 / NBRC 10063 / NRRL Y-11545</strain>
    </source>
</reference>
<dbReference type="OMA" id="ACFWLFF"/>
<feature type="transmembrane region" description="Helical" evidence="17">
    <location>
        <begin position="852"/>
        <end position="870"/>
    </location>
</feature>
<dbReference type="OrthoDB" id="416585at2759"/>
<dbReference type="eggNOG" id="KOG2301">
    <property type="taxonomic scope" value="Eukaryota"/>
</dbReference>
<feature type="transmembrane region" description="Helical" evidence="17">
    <location>
        <begin position="1605"/>
        <end position="1623"/>
    </location>
</feature>
<keyword evidence="6 17" id="KW-0812">Transmembrane</keyword>
<dbReference type="HOGENOM" id="CLU_000443_2_0_1"/>
<feature type="compositionally biased region" description="Polar residues" evidence="16">
    <location>
        <begin position="200"/>
        <end position="209"/>
    </location>
</feature>
<feature type="transmembrane region" description="Helical" evidence="17">
    <location>
        <begin position="1816"/>
        <end position="1841"/>
    </location>
</feature>
<feature type="transmembrane region" description="Helical" evidence="17">
    <location>
        <begin position="747"/>
        <end position="768"/>
    </location>
</feature>
<feature type="transmembrane region" description="Helical" evidence="17">
    <location>
        <begin position="398"/>
        <end position="421"/>
    </location>
</feature>
<dbReference type="Proteomes" id="UP000002258">
    <property type="component" value="Chromosome 1"/>
</dbReference>
<evidence type="ECO:0000256" key="5">
    <source>
        <dbReference type="ARBA" id="ARBA00022673"/>
    </source>
</evidence>
<keyword evidence="20" id="KW-1185">Reference proteome</keyword>
<feature type="transmembrane region" description="Helical" evidence="17">
    <location>
        <begin position="1058"/>
        <end position="1083"/>
    </location>
</feature>
<comment type="subcellular location">
    <subcellularLocation>
        <location evidence="1">Cell membrane</location>
        <topology evidence="1">Multi-pass membrane protein</topology>
    </subcellularLocation>
</comment>
<keyword evidence="3" id="KW-1003">Cell membrane</keyword>
<feature type="transmembrane region" description="Helical" evidence="17">
    <location>
        <begin position="1313"/>
        <end position="1333"/>
    </location>
</feature>
<evidence type="ECO:0000259" key="18">
    <source>
        <dbReference type="Pfam" id="PF00520"/>
    </source>
</evidence>
<proteinExistence type="inferred from homology"/>
<feature type="transmembrane region" description="Helical" evidence="17">
    <location>
        <begin position="1353"/>
        <end position="1372"/>
    </location>
</feature>
<gene>
    <name evidence="19" type="primary">CCH1</name>
    <name evidence="19" type="ORF">PICST_51869</name>
</gene>
<keyword evidence="2" id="KW-0813">Transport</keyword>
<protein>
    <recommendedName>
        <fullName evidence="15">Calcium-channel protein CCH1</fullName>
    </recommendedName>
</protein>
<feature type="region of interest" description="Disordered" evidence="16">
    <location>
        <begin position="469"/>
        <end position="502"/>
    </location>
</feature>
<evidence type="ECO:0000256" key="8">
    <source>
        <dbReference type="ARBA" id="ARBA00022882"/>
    </source>
</evidence>
<feature type="transmembrane region" description="Helical" evidence="17">
    <location>
        <begin position="1722"/>
        <end position="1748"/>
    </location>
</feature>
<evidence type="ECO:0000256" key="16">
    <source>
        <dbReference type="SAM" id="MobiDB-lite"/>
    </source>
</evidence>
<name>A3GFK3_PICST</name>
<keyword evidence="13" id="KW-0407">Ion channel</keyword>
<feature type="transmembrane region" description="Helical" evidence="17">
    <location>
        <begin position="1669"/>
        <end position="1687"/>
    </location>
</feature>
<feature type="region of interest" description="Disordered" evidence="16">
    <location>
        <begin position="38"/>
        <end position="77"/>
    </location>
</feature>
<feature type="transmembrane region" description="Helical" evidence="17">
    <location>
        <begin position="780"/>
        <end position="805"/>
    </location>
</feature>
<sequence>HPRSRSASPNTETRSFIREAADENDFEALKEGLSFALGDSGGVGNWLPVGSDSRSERSASPSNERHSHEITSVPSQDIHQAASEYGNYTDNIPLENLAPYSVRTNSNVSRATSKSLRDESLMVPIITPTRSNPVPNLVVNVSPDKLESGDYLTVQQSHVRDGTASPTKLSSVIARISNRIAGTGAQSASSNASKDDLSKTNRLSVNESASDYPLETPISNKSFFHHDNLSRVSNRVNVETPRMAHSHHFTVDDEDATEDLNKTFVSDGLGLYLSEGQQKEELDITNINPQTPGLIHQWRPPHEAATPLMPQGDTEGKRYSSRNSFKDVKSMYLFGNSLLFFGPDSKTRRYCHGVLSHYTTNVVLLISLLLQVVLLAYRQWNPIKLNGYFYTGYNWADYALIAINIVYTLEVVGKVIAYGFADDHIMFQELGLRYPENDLKAMYFNLTYIKRILSWMGITKLIKREDKSVPLQKPPRENKVKFRDDDNGSSSDDPDIKEIDIGGPIKTNTEDHSNINHLKNKYKELNSHHENDVRTSESDDEDIGLMDAIVLPSQTLEARNTLLLRKSQSIDKLNLKRAYIRNSWHRIDFLSMICFWIATLLSINHYDAKHQIMIFRALSCLRILRLINLTTGTTTILKACKIAIPQLIDVAIFIACFWLFFGIIGVQSFKSSLTRQCVWTNPDDPTETYIQTEQFCGSWLSLDGKAQPYIERDGSLSPEIKGYRCPVNSRCISGDNPYNGTVSFDNIFQSLEMVFVVISANTFTDIMYYTMDSDNMAACLFFIATIFIMTVWLTNVFIAVIVASFNITRMEVAEEKKKSKDGKKSLFSNNEKEALYKEKLQNLKNQNVFLKYYYQFEFVFVILIIVDLFVHCFREYGMTDRRRHTLYRFEAAFTIVFMSEVALRFCFHFPNWRLFFASKRNCFDLLLGVVTCVIISDPVKNKLGHTYYWLTVFQLMRFYRVVLATRFTRDLWLKIMGNAKALFDLTLFFFILLFLVSIILARYFEGGIPPDSIDDVDFPMHTLPNAFISLYIITSTENWTDILYSLQEHATTTSYRAFGAIFLIAWFILSNMIILNIFIAVIAKTLEVSEEGKRRKQLLQFIDNMTDRLQNMETDTGLLTKLKEKVFKTRGMRDELQTAVVNLLLTGTAVNDFVDSEDGQISDNEEIMEVPNSKWKRWVKTRSKGGSNLLMNPFFGRGREKPKFAIDNFDPARFAKSIMTERNLLIHNQNKFLIENPRFNYVFYVMGPRHRLRRFCQRMVKPSHGQRIDGEEPYGPVSETIVVIMFLATIALVVTACYLTPLYRRRMVTLHGLYNWIFWLEVAFNVLFTSEFLIKIFADGLIFTPNGYMRSSWNMIDLSVLLSLWIEFFAFIRNDGNLSRIVRGMKAMRALRLLTISETAKANFHNTLISGFWKIINAALISLCLLFPFSIWGLNIFAGRLGYCLDGTSNMSSCFNEYSNTVFDWDILSPNVYTNPQLEFNRFGTAFSTLFEIVSLEGWVDLLQNVMASTGVGTPPEKNATPINGVFIILFNFTSIIFILTLFVSVIISNYSKTTGRAYLTHDQIAWYQVKKILSQVKPSRRKDAAQLSLFRKFCYKMTVEKNRYWNIILTSVLFLHVLALLLECFPSYYTLNNFRFAIYTITATLFTINIVMKLIAQGRSFIRFKWNIFNMVVSIGAFITSLIGMNIDQDSVFININKLFLVGMLFFIIPRSNRLSQLLRFASASLPALLSLSFTWIVMFLVFAIALNQIFGLTKIGPNGNGNLNFRSVPKAMIVLFRCCFGEGWNYIMEDYTLSSPFCTTANSLDDSDCGNKQYAYILFMAWNILSMYIFLNMFVSLILDSFSYINHRSHYSNLIKRDEIRKFKKSWQKFDPEGTGYIKPFLLPKLLHSLDGALAFHFYSGVLEIPILCNQWFTRNNINDPYDITVHYDAIDQTLDCMDIPKIRERRKAYERFIEEALLNMELNNDPGISFSRLILQLPLYTSFQAGQCLNLIDFLERRLLVQKIEKRLHRKRVYETIAAYACRWKYQKNQRRGVRDTDIAFDKELQRNSYLSNAEYSAHWKSLYSDDEFSLDEAKVHIRDFSDTNQFLKPTTENEGAASGVYVPISNSNQTRNRSRSPSRSVHSDSDRPRLFVHIPKDTSSSLNESTGSERIQISPFLRESDGDQNLSVMEFSDIGEALEESSWGEALHQVSSNERRGHNLED</sequence>
<evidence type="ECO:0000256" key="4">
    <source>
        <dbReference type="ARBA" id="ARBA00022568"/>
    </source>
</evidence>
<feature type="transmembrane region" description="Helical" evidence="17">
    <location>
        <begin position="642"/>
        <end position="664"/>
    </location>
</feature>
<feature type="domain" description="Ion transport" evidence="18">
    <location>
        <begin position="854"/>
        <end position="1087"/>
    </location>
</feature>
<dbReference type="Gene3D" id="1.10.238.10">
    <property type="entry name" value="EF-hand"/>
    <property type="match status" value="1"/>
</dbReference>
<feature type="compositionally biased region" description="Polar residues" evidence="16">
    <location>
        <begin position="2141"/>
        <end position="2155"/>
    </location>
</feature>
<evidence type="ECO:0000256" key="15">
    <source>
        <dbReference type="ARBA" id="ARBA00067459"/>
    </source>
</evidence>
<keyword evidence="10" id="KW-0406">Ion transport</keyword>
<dbReference type="EMBL" id="AAVQ01000001">
    <property type="protein sequence ID" value="EAZ63770.2"/>
    <property type="molecule type" value="Genomic_DNA"/>
</dbReference>
<evidence type="ECO:0000256" key="1">
    <source>
        <dbReference type="ARBA" id="ARBA00004651"/>
    </source>
</evidence>
<comment type="similarity">
    <text evidence="14">Belongs to the calcium channel alpha-1 subunit (TC 1.A.1.11) family.</text>
</comment>
<evidence type="ECO:0000256" key="11">
    <source>
        <dbReference type="ARBA" id="ARBA00023136"/>
    </source>
</evidence>
<dbReference type="Gene3D" id="1.10.287.70">
    <property type="match status" value="4"/>
</dbReference>
<dbReference type="InterPro" id="IPR005821">
    <property type="entry name" value="Ion_trans_dom"/>
</dbReference>
<feature type="transmembrane region" description="Helical" evidence="17">
    <location>
        <begin position="946"/>
        <end position="964"/>
    </location>
</feature>
<feature type="transmembrane region" description="Helical" evidence="17">
    <location>
        <begin position="1281"/>
        <end position="1301"/>
    </location>
</feature>
<evidence type="ECO:0000256" key="7">
    <source>
        <dbReference type="ARBA" id="ARBA00022837"/>
    </source>
</evidence>
<comment type="caution">
    <text evidence="19">The sequence shown here is derived from an EMBL/GenBank/DDBJ whole genome shotgun (WGS) entry which is preliminary data.</text>
</comment>
<dbReference type="FunFam" id="1.10.287.70:FF:000093">
    <property type="entry name" value="Calcium channel subunit Cch1"/>
    <property type="match status" value="1"/>
</dbReference>
<evidence type="ECO:0000313" key="20">
    <source>
        <dbReference type="Proteomes" id="UP000002258"/>
    </source>
</evidence>
<keyword evidence="4" id="KW-0109">Calcium transport</keyword>
<dbReference type="FunCoup" id="A3GFK3">
    <property type="interactions" value="112"/>
</dbReference>
<evidence type="ECO:0000313" key="19">
    <source>
        <dbReference type="EMBL" id="EAZ63770.2"/>
    </source>
</evidence>
<keyword evidence="9 17" id="KW-1133">Transmembrane helix</keyword>
<feature type="transmembrane region" description="Helical" evidence="17">
    <location>
        <begin position="1024"/>
        <end position="1046"/>
    </location>
</feature>
<evidence type="ECO:0000256" key="14">
    <source>
        <dbReference type="ARBA" id="ARBA00061395"/>
    </source>
</evidence>
<dbReference type="InterPro" id="IPR050599">
    <property type="entry name" value="VDCC_alpha-1_subunit"/>
</dbReference>
<evidence type="ECO:0000256" key="3">
    <source>
        <dbReference type="ARBA" id="ARBA00022475"/>
    </source>
</evidence>
<feature type="domain" description="Ion transport" evidence="18">
    <location>
        <begin position="1603"/>
        <end position="1851"/>
    </location>
</feature>
<dbReference type="Pfam" id="PF00520">
    <property type="entry name" value="Ion_trans"/>
    <property type="match status" value="4"/>
</dbReference>
<feature type="region of interest" description="Disordered" evidence="16">
    <location>
        <begin position="2186"/>
        <end position="2206"/>
    </location>
</feature>
<accession>A3GFK3</accession>
<feature type="compositionally biased region" description="Low complexity" evidence="16">
    <location>
        <begin position="2109"/>
        <end position="2124"/>
    </location>
</feature>
<keyword evidence="11 17" id="KW-0472">Membrane</keyword>
<feature type="non-terminal residue" evidence="19">
    <location>
        <position position="1"/>
    </location>
</feature>
<evidence type="ECO:0000256" key="6">
    <source>
        <dbReference type="ARBA" id="ARBA00022692"/>
    </source>
</evidence>
<dbReference type="KEGG" id="pic:PICST_51869"/>
<dbReference type="SUPFAM" id="SSF81324">
    <property type="entry name" value="Voltage-gated potassium channels"/>
    <property type="match status" value="4"/>
</dbReference>
<feature type="transmembrane region" description="Helical" evidence="17">
    <location>
        <begin position="985"/>
        <end position="1004"/>
    </location>
</feature>
<feature type="transmembrane region" description="Helical" evidence="17">
    <location>
        <begin position="891"/>
        <end position="910"/>
    </location>
</feature>
<feature type="region of interest" description="Disordered" evidence="16">
    <location>
        <begin position="2101"/>
        <end position="2162"/>
    </location>
</feature>
<organism evidence="19 20">
    <name type="scientific">Scheffersomyces stipitis (strain ATCC 58785 / CBS 6054 / NBRC 10063 / NRRL Y-11545)</name>
    <name type="common">Yeast</name>
    <name type="synonym">Pichia stipitis</name>
    <dbReference type="NCBI Taxonomy" id="322104"/>
    <lineage>
        <taxon>Eukaryota</taxon>
        <taxon>Fungi</taxon>
        <taxon>Dikarya</taxon>
        <taxon>Ascomycota</taxon>
        <taxon>Saccharomycotina</taxon>
        <taxon>Pichiomycetes</taxon>
        <taxon>Debaryomycetaceae</taxon>
        <taxon>Scheffersomyces</taxon>
    </lineage>
</organism>
<keyword evidence="5" id="KW-0107">Calcium channel</keyword>
<evidence type="ECO:0000256" key="17">
    <source>
        <dbReference type="SAM" id="Phobius"/>
    </source>
</evidence>
<keyword evidence="8" id="KW-0851">Voltage-gated channel</keyword>
<evidence type="ECO:0000256" key="13">
    <source>
        <dbReference type="ARBA" id="ARBA00023303"/>
    </source>
</evidence>
<dbReference type="Gene3D" id="1.20.120.350">
    <property type="entry name" value="Voltage-gated potassium channels. Chain C"/>
    <property type="match status" value="4"/>
</dbReference>
<dbReference type="GO" id="GO:0008331">
    <property type="term" value="F:high voltage-gated calcium channel activity"/>
    <property type="evidence" value="ECO:0007669"/>
    <property type="project" value="TreeGrafter"/>
</dbReference>
<evidence type="ECO:0000256" key="12">
    <source>
        <dbReference type="ARBA" id="ARBA00023180"/>
    </source>
</evidence>
<dbReference type="RefSeq" id="XP_001387793.2">
    <property type="nucleotide sequence ID" value="XM_001387756.1"/>
</dbReference>
<dbReference type="PANTHER" id="PTHR45628:SF7">
    <property type="entry name" value="VOLTAGE-DEPENDENT CALCIUM CHANNEL TYPE A SUBUNIT ALPHA-1"/>
    <property type="match status" value="1"/>
</dbReference>
<dbReference type="GO" id="GO:0098703">
    <property type="term" value="P:calcium ion import across plasma membrane"/>
    <property type="evidence" value="ECO:0007669"/>
    <property type="project" value="TreeGrafter"/>
</dbReference>
<feature type="region of interest" description="Disordered" evidence="16">
    <location>
        <begin position="181"/>
        <end position="220"/>
    </location>
</feature>
<feature type="compositionally biased region" description="Basic and acidic residues" evidence="16">
    <location>
        <begin position="53"/>
        <end position="69"/>
    </location>
</feature>
<feature type="domain" description="Ion transport" evidence="18">
    <location>
        <begin position="573"/>
        <end position="806"/>
    </location>
</feature>
<dbReference type="GeneID" id="4851052"/>
<dbReference type="STRING" id="322104.A3GFK3"/>
<evidence type="ECO:0000256" key="9">
    <source>
        <dbReference type="ARBA" id="ARBA00022989"/>
    </source>
</evidence>
<feature type="transmembrane region" description="Helical" evidence="17">
    <location>
        <begin position="358"/>
        <end position="377"/>
    </location>
</feature>
<feature type="transmembrane region" description="Helical" evidence="17">
    <location>
        <begin position="1693"/>
        <end position="1710"/>
    </location>
</feature>